<accession>A0A1G8XII4</accession>
<sequence length="53" mass="6341">MKIQIFSGRNRKELEEEINLFIQDKQVVSIAQSESFGERHWHITITVVYEESF</sequence>
<keyword evidence="2" id="KW-1185">Reference proteome</keyword>
<organism evidence="1 2">
    <name type="scientific">Natronincola ferrireducens</name>
    <dbReference type="NCBI Taxonomy" id="393762"/>
    <lineage>
        <taxon>Bacteria</taxon>
        <taxon>Bacillati</taxon>
        <taxon>Bacillota</taxon>
        <taxon>Clostridia</taxon>
        <taxon>Peptostreptococcales</taxon>
        <taxon>Natronincolaceae</taxon>
        <taxon>Natronincola</taxon>
    </lineage>
</organism>
<dbReference type="Proteomes" id="UP000198718">
    <property type="component" value="Unassembled WGS sequence"/>
</dbReference>
<protein>
    <recommendedName>
        <fullName evidence="3">Sporulation protein Cse60</fullName>
    </recommendedName>
</protein>
<dbReference type="RefSeq" id="WP_176761995.1">
    <property type="nucleotide sequence ID" value="NZ_FNFP01000001.1"/>
</dbReference>
<evidence type="ECO:0000313" key="1">
    <source>
        <dbReference type="EMBL" id="SDJ90283.1"/>
    </source>
</evidence>
<dbReference type="AlphaFoldDB" id="A0A1G8XII4"/>
<dbReference type="EMBL" id="FNFP01000001">
    <property type="protein sequence ID" value="SDJ90283.1"/>
    <property type="molecule type" value="Genomic_DNA"/>
</dbReference>
<name>A0A1G8XII4_9FIRM</name>
<gene>
    <name evidence="1" type="ORF">SAMN05660472_00228</name>
</gene>
<reference evidence="1 2" key="1">
    <citation type="submission" date="2016-10" db="EMBL/GenBank/DDBJ databases">
        <authorList>
            <person name="de Groot N.N."/>
        </authorList>
    </citation>
    <scope>NUCLEOTIDE SEQUENCE [LARGE SCALE GENOMIC DNA]</scope>
    <source>
        <strain evidence="1 2">DSM 18346</strain>
    </source>
</reference>
<dbReference type="STRING" id="393762.SAMN05660472_00228"/>
<evidence type="ECO:0000313" key="2">
    <source>
        <dbReference type="Proteomes" id="UP000198718"/>
    </source>
</evidence>
<proteinExistence type="predicted"/>
<evidence type="ECO:0008006" key="3">
    <source>
        <dbReference type="Google" id="ProtNLM"/>
    </source>
</evidence>